<evidence type="ECO:0000313" key="9">
    <source>
        <dbReference type="EMBL" id="KZX10656.1"/>
    </source>
</evidence>
<dbReference type="EC" id="2.7.8.12" evidence="9"/>
<evidence type="ECO:0000259" key="8">
    <source>
        <dbReference type="Pfam" id="PF00535"/>
    </source>
</evidence>
<keyword evidence="5" id="KW-0777">Teichoic acid biosynthesis</keyword>
<dbReference type="InterPro" id="IPR029044">
    <property type="entry name" value="Nucleotide-diphossugar_trans"/>
</dbReference>
<dbReference type="Pfam" id="PF04464">
    <property type="entry name" value="Glyphos_transf"/>
    <property type="match status" value="1"/>
</dbReference>
<dbReference type="CDD" id="cd00761">
    <property type="entry name" value="Glyco_tranf_GTA_type"/>
    <property type="match status" value="1"/>
</dbReference>
<dbReference type="InterPro" id="IPR051612">
    <property type="entry name" value="Teichoic_Acid_Biosynth"/>
</dbReference>
<comment type="caution">
    <text evidence="9">The sequence shown here is derived from an EMBL/GenBank/DDBJ whole genome shotgun (WGS) entry which is preliminary data.</text>
</comment>
<comment type="similarity">
    <text evidence="2">Belongs to the CDP-glycerol glycerophosphotransferase family.</text>
</comment>
<protein>
    <submittedName>
        <fullName evidence="9">CDP-glycerol:poly(Glycerophosphate) glycerophosphotransferase</fullName>
        <ecNumber evidence="9">2.7.8.12</ecNumber>
    </submittedName>
</protein>
<evidence type="ECO:0000259" key="7">
    <source>
        <dbReference type="Pfam" id="PF00534"/>
    </source>
</evidence>
<dbReference type="InterPro" id="IPR001296">
    <property type="entry name" value="Glyco_trans_1"/>
</dbReference>
<dbReference type="Gene3D" id="3.40.50.12580">
    <property type="match status" value="1"/>
</dbReference>
<gene>
    <name evidence="9" type="primary">tagF_4</name>
    <name evidence="9" type="ORF">MBFIL_16830</name>
</gene>
<dbReference type="GO" id="GO:0016757">
    <property type="term" value="F:glycosyltransferase activity"/>
    <property type="evidence" value="ECO:0007669"/>
    <property type="project" value="InterPro"/>
</dbReference>
<evidence type="ECO:0000256" key="5">
    <source>
        <dbReference type="ARBA" id="ARBA00022944"/>
    </source>
</evidence>
<dbReference type="Gene3D" id="3.40.50.11820">
    <property type="match status" value="1"/>
</dbReference>
<name>A0A165ZFS4_9EURY</name>
<evidence type="ECO:0000256" key="3">
    <source>
        <dbReference type="ARBA" id="ARBA00022475"/>
    </source>
</evidence>
<evidence type="ECO:0000256" key="2">
    <source>
        <dbReference type="ARBA" id="ARBA00010488"/>
    </source>
</evidence>
<dbReference type="Gene3D" id="3.90.550.10">
    <property type="entry name" value="Spore Coat Polysaccharide Biosynthesis Protein SpsA, Chain A"/>
    <property type="match status" value="1"/>
</dbReference>
<dbReference type="EMBL" id="LWMT01000267">
    <property type="protein sequence ID" value="KZX10656.1"/>
    <property type="molecule type" value="Genomic_DNA"/>
</dbReference>
<dbReference type="PATRIC" id="fig|55758.3.peg.1895"/>
<evidence type="ECO:0000256" key="4">
    <source>
        <dbReference type="ARBA" id="ARBA00022679"/>
    </source>
</evidence>
<dbReference type="Proteomes" id="UP000077066">
    <property type="component" value="Unassembled WGS sequence"/>
</dbReference>
<keyword evidence="6" id="KW-0472">Membrane</keyword>
<dbReference type="STRING" id="55758.MBFIL_16830"/>
<dbReference type="SUPFAM" id="SSF53756">
    <property type="entry name" value="UDP-Glycosyltransferase/glycogen phosphorylase"/>
    <property type="match status" value="2"/>
</dbReference>
<proteinExistence type="inferred from homology"/>
<accession>A0A165ZFS4</accession>
<dbReference type="OrthoDB" id="77671at2157"/>
<keyword evidence="3" id="KW-1003">Cell membrane</keyword>
<dbReference type="GO" id="GO:0047355">
    <property type="term" value="F:CDP-glycerol glycerophosphotransferase activity"/>
    <property type="evidence" value="ECO:0007669"/>
    <property type="project" value="UniProtKB-EC"/>
</dbReference>
<evidence type="ECO:0000256" key="6">
    <source>
        <dbReference type="ARBA" id="ARBA00023136"/>
    </source>
</evidence>
<dbReference type="AlphaFoldDB" id="A0A165ZFS4"/>
<dbReference type="Gene3D" id="3.40.50.2000">
    <property type="entry name" value="Glycogen Phosphorylase B"/>
    <property type="match status" value="2"/>
</dbReference>
<dbReference type="Pfam" id="PF00534">
    <property type="entry name" value="Glycos_transf_1"/>
    <property type="match status" value="1"/>
</dbReference>
<dbReference type="RefSeq" id="WP_084266364.1">
    <property type="nucleotide sequence ID" value="NZ_LWMT01000267.1"/>
</dbReference>
<reference evidence="9 10" key="1">
    <citation type="submission" date="2016-04" db="EMBL/GenBank/DDBJ databases">
        <title>Genome sequence of Methanobrevibacter filiformis DSM 11501.</title>
        <authorList>
            <person name="Poehlein A."/>
            <person name="Seedorf H."/>
            <person name="Daniel R."/>
        </authorList>
    </citation>
    <scope>NUCLEOTIDE SEQUENCE [LARGE SCALE GENOMIC DNA]</scope>
    <source>
        <strain evidence="9 10">DSM 11501</strain>
    </source>
</reference>
<sequence length="1090" mass="128138">MLELKKILLVPSAYNKRALDDIKAYISIYKYKFEINVLINELDSVIIKKDGYNLVKNKTSYGAYLKYTSDYVIDAGSLNYNFKKSSKTKWVSIWHGVPYKKMFIDFDEKSLSGGIRYGKAYDMMISTSPYYTETFLRNSMLYSGEIRELGSAKIDKLFASEEEILKIKDSLGIPLDKKIILYAPTYREEGKVSLPFDPIKLIESLPNPDEFILIVKLHYLSWLDQNSFNYKIVDCTNYSEISDLMLISDMLISDYSSLILDYSIINKPIILFQHDKKEYFENRGTYFDFKDFLPKKQIVQREKELYELMGTELESDNFKMREFFYPYENGNSTEKIVKSLDFDNSPRRFKEIIFLVNELNQIGGVHSFITNMAKYYKDKYNSKIFVIAIKEFSNDKNFIKVFESEYVDFTLSSQSAPNTCKIILRNTNGYIITMQFSAQLHFQKFLEDKNSILMFHGDVKDVIDKNMYTWHLESLNNYKLHNYKKLIVLSKKQEDLLKPHLNTDIQKKLTSINNSIELDYTPLKQTSKPNFAYIGRLSKDKNLMALIDIGKEIKKQNLDFKINIYGTGELLDKIKKEIKYNDLENILFLRGYEEDKEKIFENNRALILVSKTEGFPLVILETYSYGRSVILFNSFTSVSDAVEDNKTGFFVKPYIYSEFIEKMKKINEIKQENIEKQLEKFDNEKIFKEWNNLFSQIENEDGIKSKDNIITSKAKKTNLKAKDKTAKIYLKKRRRTINYLSKKLPKFTKKLKSSIYKIQGKKPLVSVIIPCYNSTAFIKDAIGSVLRQKLKDIEIIVVDDGSKNTVKDIVSGFNSFKIKYYYKKHSGPGLTRNYGIKKAAGKYLFFLDSDDKITKNSLNALVKFAEEKKLNVVSGITERHNIETNDKDLWFPAIYNKKYVDNIKSRLNLYKDVLTTNKLYRKDYLLENNILFKNGLYEDKLFTTKIYAKTKRIGILDQIVYIWNVRGDYSSISTSCNIENFKERLNSIDMVWDYLPEYRKPYTFDFFVNHDMIIYVRSFKFFTEKEKKEIFELIKEFCNKYGKYLYPKLANKTNLHLIHCVMEDNYESFLKIGNIISNNWHEDSPQTSMN</sequence>
<dbReference type="SUPFAM" id="SSF53448">
    <property type="entry name" value="Nucleotide-diphospho-sugar transferases"/>
    <property type="match status" value="1"/>
</dbReference>
<feature type="domain" description="Glycosyltransferase 2-like" evidence="8">
    <location>
        <begin position="766"/>
        <end position="925"/>
    </location>
</feature>
<dbReference type="InterPro" id="IPR043149">
    <property type="entry name" value="TagF_N"/>
</dbReference>
<dbReference type="InterPro" id="IPR043148">
    <property type="entry name" value="TagF_C"/>
</dbReference>
<feature type="domain" description="Glycosyl transferase family 1" evidence="7">
    <location>
        <begin position="524"/>
        <end position="670"/>
    </location>
</feature>
<evidence type="ECO:0000313" key="10">
    <source>
        <dbReference type="Proteomes" id="UP000077066"/>
    </source>
</evidence>
<dbReference type="InterPro" id="IPR007554">
    <property type="entry name" value="Glycerophosphate_synth"/>
</dbReference>
<dbReference type="GO" id="GO:0005886">
    <property type="term" value="C:plasma membrane"/>
    <property type="evidence" value="ECO:0007669"/>
    <property type="project" value="UniProtKB-SubCell"/>
</dbReference>
<dbReference type="PANTHER" id="PTHR37316:SF3">
    <property type="entry name" value="TEICHOIC ACID GLYCEROL-PHOSPHATE TRANSFERASE"/>
    <property type="match status" value="1"/>
</dbReference>
<comment type="subcellular location">
    <subcellularLocation>
        <location evidence="1">Cell membrane</location>
        <topology evidence="1">Peripheral membrane protein</topology>
    </subcellularLocation>
</comment>
<organism evidence="9 10">
    <name type="scientific">Methanobrevibacter filiformis</name>
    <dbReference type="NCBI Taxonomy" id="55758"/>
    <lineage>
        <taxon>Archaea</taxon>
        <taxon>Methanobacteriati</taxon>
        <taxon>Methanobacteriota</taxon>
        <taxon>Methanomada group</taxon>
        <taxon>Methanobacteria</taxon>
        <taxon>Methanobacteriales</taxon>
        <taxon>Methanobacteriaceae</taxon>
        <taxon>Methanobrevibacter</taxon>
    </lineage>
</organism>
<dbReference type="PANTHER" id="PTHR37316">
    <property type="entry name" value="TEICHOIC ACID GLYCEROL-PHOSPHATE PRIMASE"/>
    <property type="match status" value="1"/>
</dbReference>
<evidence type="ECO:0000256" key="1">
    <source>
        <dbReference type="ARBA" id="ARBA00004202"/>
    </source>
</evidence>
<dbReference type="Pfam" id="PF00535">
    <property type="entry name" value="Glycos_transf_2"/>
    <property type="match status" value="1"/>
</dbReference>
<dbReference type="InterPro" id="IPR001173">
    <property type="entry name" value="Glyco_trans_2-like"/>
</dbReference>
<keyword evidence="4 9" id="KW-0808">Transferase</keyword>
<keyword evidence="10" id="KW-1185">Reference proteome</keyword>